<protein>
    <submittedName>
        <fullName evidence="2">Uncharacterized protein</fullName>
    </submittedName>
</protein>
<sequence length="65" mass="6957">MGVHRRTEAHGGLSREGHRHRVVSHVDLRMGATHPEPDEGDVRSTARMGVSICSTVVASDSPVTA</sequence>
<name>A0AAD1NV80_9ACTN</name>
<proteinExistence type="predicted"/>
<evidence type="ECO:0000256" key="1">
    <source>
        <dbReference type="SAM" id="MobiDB-lite"/>
    </source>
</evidence>
<feature type="region of interest" description="Disordered" evidence="1">
    <location>
        <begin position="1"/>
        <end position="22"/>
    </location>
</feature>
<accession>A0AAD1NV80</accession>
<organism evidence="2 3">
    <name type="scientific">Cutibacterium modestum</name>
    <dbReference type="NCBI Taxonomy" id="2559073"/>
    <lineage>
        <taxon>Bacteria</taxon>
        <taxon>Bacillati</taxon>
        <taxon>Actinomycetota</taxon>
        <taxon>Actinomycetes</taxon>
        <taxon>Propionibacteriales</taxon>
        <taxon>Propionibacteriaceae</taxon>
        <taxon>Cutibacterium</taxon>
    </lineage>
</organism>
<dbReference type="EMBL" id="AP024747">
    <property type="protein sequence ID" value="BCY24429.1"/>
    <property type="molecule type" value="Genomic_DNA"/>
</dbReference>
<gene>
    <name evidence="2" type="ORF">KB1_04190</name>
</gene>
<feature type="compositionally biased region" description="Basic and acidic residues" evidence="1">
    <location>
        <begin position="1"/>
        <end position="16"/>
    </location>
</feature>
<evidence type="ECO:0000313" key="2">
    <source>
        <dbReference type="EMBL" id="BCY24429.1"/>
    </source>
</evidence>
<dbReference type="Proteomes" id="UP000825072">
    <property type="component" value="Chromosome 1"/>
</dbReference>
<dbReference type="AlphaFoldDB" id="A0AAD1NV80"/>
<evidence type="ECO:0000313" key="3">
    <source>
        <dbReference type="Proteomes" id="UP000825072"/>
    </source>
</evidence>
<reference evidence="2" key="1">
    <citation type="submission" date="2021-06" db="EMBL/GenBank/DDBJ databases">
        <title>Genome sequence of Cutibacterium modestum strain KB17-24694.</title>
        <authorList>
            <person name="Dekio I."/>
            <person name="Asahina A."/>
            <person name="Nishida M."/>
        </authorList>
    </citation>
    <scope>NUCLEOTIDE SEQUENCE</scope>
    <source>
        <strain evidence="2">KB17-24694</strain>
    </source>
</reference>